<accession>A0ABU9ID27</accession>
<dbReference type="SMART" id="SM00947">
    <property type="entry name" value="Pro_CA"/>
    <property type="match status" value="1"/>
</dbReference>
<keyword evidence="6 8" id="KW-0456">Lyase</keyword>
<comment type="similarity">
    <text evidence="2 8">Belongs to the beta-class carbonic anhydrase family.</text>
</comment>
<reference evidence="9 10" key="1">
    <citation type="submission" date="2024-04" db="EMBL/GenBank/DDBJ databases">
        <title>Aurantiacibacter sp. DGU6 16S ribosomal RNA gene Genome sequencing and assembly.</title>
        <authorList>
            <person name="Park S."/>
        </authorList>
    </citation>
    <scope>NUCLEOTIDE SEQUENCE [LARGE SCALE GENOMIC DNA]</scope>
    <source>
        <strain evidence="9 10">DGU6</strain>
    </source>
</reference>
<proteinExistence type="inferred from homology"/>
<comment type="cofactor">
    <cofactor evidence="1">
        <name>Zn(2+)</name>
        <dbReference type="ChEBI" id="CHEBI:29105"/>
    </cofactor>
</comment>
<evidence type="ECO:0000256" key="3">
    <source>
        <dbReference type="ARBA" id="ARBA00012925"/>
    </source>
</evidence>
<comment type="function">
    <text evidence="8">Reversible hydration of carbon dioxide.</text>
</comment>
<dbReference type="EC" id="4.2.1.1" evidence="3 8"/>
<protein>
    <recommendedName>
        <fullName evidence="3 8">Carbonic anhydrase</fullName>
        <ecNumber evidence="3 8">4.2.1.1</ecNumber>
    </recommendedName>
    <alternativeName>
        <fullName evidence="8">Carbonate dehydratase</fullName>
    </alternativeName>
</protein>
<evidence type="ECO:0000256" key="8">
    <source>
        <dbReference type="RuleBase" id="RU003956"/>
    </source>
</evidence>
<dbReference type="InterPro" id="IPR001765">
    <property type="entry name" value="Carbonic_anhydrase"/>
</dbReference>
<evidence type="ECO:0000256" key="2">
    <source>
        <dbReference type="ARBA" id="ARBA00006217"/>
    </source>
</evidence>
<evidence type="ECO:0000256" key="1">
    <source>
        <dbReference type="ARBA" id="ARBA00001947"/>
    </source>
</evidence>
<evidence type="ECO:0000256" key="5">
    <source>
        <dbReference type="ARBA" id="ARBA00022833"/>
    </source>
</evidence>
<dbReference type="CDD" id="cd00884">
    <property type="entry name" value="beta_CA_cladeB"/>
    <property type="match status" value="1"/>
</dbReference>
<dbReference type="GO" id="GO:0004089">
    <property type="term" value="F:carbonate dehydratase activity"/>
    <property type="evidence" value="ECO:0007669"/>
    <property type="project" value="UniProtKB-EC"/>
</dbReference>
<dbReference type="InterPro" id="IPR015892">
    <property type="entry name" value="Carbonic_anhydrase_CS"/>
</dbReference>
<comment type="catalytic activity">
    <reaction evidence="7 8">
        <text>hydrogencarbonate + H(+) = CO2 + H2O</text>
        <dbReference type="Rhea" id="RHEA:10748"/>
        <dbReference type="ChEBI" id="CHEBI:15377"/>
        <dbReference type="ChEBI" id="CHEBI:15378"/>
        <dbReference type="ChEBI" id="CHEBI:16526"/>
        <dbReference type="ChEBI" id="CHEBI:17544"/>
        <dbReference type="EC" id="4.2.1.1"/>
    </reaction>
</comment>
<keyword evidence="4" id="KW-0479">Metal-binding</keyword>
<organism evidence="9 10">
    <name type="scientific">Aurantiacibacter gilvus</name>
    <dbReference type="NCBI Taxonomy" id="3139141"/>
    <lineage>
        <taxon>Bacteria</taxon>
        <taxon>Pseudomonadati</taxon>
        <taxon>Pseudomonadota</taxon>
        <taxon>Alphaproteobacteria</taxon>
        <taxon>Sphingomonadales</taxon>
        <taxon>Erythrobacteraceae</taxon>
        <taxon>Aurantiacibacter</taxon>
    </lineage>
</organism>
<evidence type="ECO:0000313" key="10">
    <source>
        <dbReference type="Proteomes" id="UP001497045"/>
    </source>
</evidence>
<dbReference type="PANTHER" id="PTHR11002:SF76">
    <property type="entry name" value="CARBONIC ANHYDRASE"/>
    <property type="match status" value="1"/>
</dbReference>
<sequence>MTDKTPAMNSLVDGYRRFRQGEYSRELDRWRQLTEGQSPRTMIIACSDSRVDPAQIFDVSPGELFVVRNVAALVPPFETTPGQHGVSAALEFAVQFLKVEQVVVMGHGMCGGCQAALTQDLHGNELGEGGFVANWIDMLDPVRDPIAKELGTSGREAERAMELAAVKVSLANLRTFPCIQEKEPTGEVTLRGAYFAISDGVLHLLDEESGEFKPA</sequence>
<gene>
    <name evidence="9" type="ORF">AAEO60_06530</name>
</gene>
<dbReference type="Proteomes" id="UP001497045">
    <property type="component" value="Unassembled WGS sequence"/>
</dbReference>
<comment type="caution">
    <text evidence="9">The sequence shown here is derived from an EMBL/GenBank/DDBJ whole genome shotgun (WGS) entry which is preliminary data.</text>
</comment>
<dbReference type="RefSeq" id="WP_341672844.1">
    <property type="nucleotide sequence ID" value="NZ_JBBYHV010000001.1"/>
</dbReference>
<dbReference type="Gene3D" id="3.40.1050.10">
    <property type="entry name" value="Carbonic anhydrase"/>
    <property type="match status" value="1"/>
</dbReference>
<evidence type="ECO:0000256" key="6">
    <source>
        <dbReference type="ARBA" id="ARBA00023239"/>
    </source>
</evidence>
<dbReference type="Pfam" id="PF00484">
    <property type="entry name" value="Pro_CA"/>
    <property type="match status" value="1"/>
</dbReference>
<dbReference type="PROSITE" id="PS00705">
    <property type="entry name" value="PROK_CO2_ANHYDRASE_2"/>
    <property type="match status" value="1"/>
</dbReference>
<dbReference type="InterPro" id="IPR045066">
    <property type="entry name" value="Beta_CA_cladeB"/>
</dbReference>
<name>A0ABU9ID27_9SPHN</name>
<evidence type="ECO:0000256" key="7">
    <source>
        <dbReference type="ARBA" id="ARBA00048348"/>
    </source>
</evidence>
<dbReference type="InterPro" id="IPR036874">
    <property type="entry name" value="Carbonic_anhydrase_sf"/>
</dbReference>
<evidence type="ECO:0000313" key="9">
    <source>
        <dbReference type="EMBL" id="MEL1250323.1"/>
    </source>
</evidence>
<dbReference type="PANTHER" id="PTHR11002">
    <property type="entry name" value="CARBONIC ANHYDRASE"/>
    <property type="match status" value="1"/>
</dbReference>
<evidence type="ECO:0000256" key="4">
    <source>
        <dbReference type="ARBA" id="ARBA00022723"/>
    </source>
</evidence>
<keyword evidence="5 8" id="KW-0862">Zinc</keyword>
<dbReference type="EMBL" id="JBBYHV010000001">
    <property type="protein sequence ID" value="MEL1250323.1"/>
    <property type="molecule type" value="Genomic_DNA"/>
</dbReference>
<dbReference type="PROSITE" id="PS00704">
    <property type="entry name" value="PROK_CO2_ANHYDRASE_1"/>
    <property type="match status" value="1"/>
</dbReference>
<dbReference type="SUPFAM" id="SSF53056">
    <property type="entry name" value="beta-carbonic anhydrase, cab"/>
    <property type="match status" value="1"/>
</dbReference>
<keyword evidence="10" id="KW-1185">Reference proteome</keyword>